<gene>
    <name evidence="1" type="ORF">PSE10A_44840</name>
</gene>
<dbReference type="AlphaFoldDB" id="A0A9P3EE09"/>
<dbReference type="EMBL" id="BMZW01000033">
    <property type="protein sequence ID" value="GFZ61973.1"/>
    <property type="molecule type" value="Genomic_DNA"/>
</dbReference>
<reference evidence="1" key="1">
    <citation type="submission" date="2020-09" db="EMBL/GenBank/DDBJ databases">
        <title>Pseudomonas syringae pv. eriobotryae genome sequence causing loquat canker disease.</title>
        <authorList>
            <person name="Fukuda S."/>
            <person name="Tashiro H."/>
            <person name="Nagano Y."/>
        </authorList>
    </citation>
    <scope>NUCLEOTIDE SEQUENCE</scope>
    <source>
        <strain evidence="1">AM001</strain>
    </source>
</reference>
<comment type="caution">
    <text evidence="1">The sequence shown here is derived from an EMBL/GenBank/DDBJ whole genome shotgun (WGS) entry which is preliminary data.</text>
</comment>
<dbReference type="Proteomes" id="UP000630864">
    <property type="component" value="Unassembled WGS sequence"/>
</dbReference>
<protein>
    <recommendedName>
        <fullName evidence="3">Haloacid dehalogenase-like family hydrolase</fullName>
    </recommendedName>
</protein>
<sequence length="106" mass="11450">MLRERGVALGISSNLAKPYGAAVEQLFPSMNTHAFSFEIGAAKPDPRIYQALPERLDPRSGRTARTDAPEVCIVGDLARCDRDGARARALVTPTALNQARRCSPLS</sequence>
<evidence type="ECO:0000313" key="1">
    <source>
        <dbReference type="EMBL" id="GFZ61973.1"/>
    </source>
</evidence>
<dbReference type="InterPro" id="IPR036412">
    <property type="entry name" value="HAD-like_sf"/>
</dbReference>
<proteinExistence type="predicted"/>
<accession>A0A9P3EE09</accession>
<organism evidence="1 2">
    <name type="scientific">Pseudomonas amygdali pv. eriobotryae</name>
    <dbReference type="NCBI Taxonomy" id="129137"/>
    <lineage>
        <taxon>Bacteria</taxon>
        <taxon>Pseudomonadati</taxon>
        <taxon>Pseudomonadota</taxon>
        <taxon>Gammaproteobacteria</taxon>
        <taxon>Pseudomonadales</taxon>
        <taxon>Pseudomonadaceae</taxon>
        <taxon>Pseudomonas</taxon>
        <taxon>Pseudomonas amygdali</taxon>
    </lineage>
</organism>
<dbReference type="SUPFAM" id="SSF56784">
    <property type="entry name" value="HAD-like"/>
    <property type="match status" value="1"/>
</dbReference>
<evidence type="ECO:0008006" key="3">
    <source>
        <dbReference type="Google" id="ProtNLM"/>
    </source>
</evidence>
<name>A0A9P3EE09_PSEA0</name>
<evidence type="ECO:0000313" key="2">
    <source>
        <dbReference type="Proteomes" id="UP000630864"/>
    </source>
</evidence>
<dbReference type="Gene3D" id="3.40.50.1000">
    <property type="entry name" value="HAD superfamily/HAD-like"/>
    <property type="match status" value="1"/>
</dbReference>
<dbReference type="InterPro" id="IPR023214">
    <property type="entry name" value="HAD_sf"/>
</dbReference>